<dbReference type="InterPro" id="IPR022029">
    <property type="entry name" value="YoaR-like_PG-bd"/>
</dbReference>
<comment type="caution">
    <text evidence="4">The sequence shown here is derived from an EMBL/GenBank/DDBJ whole genome shotgun (WGS) entry which is preliminary data.</text>
</comment>
<keyword evidence="2" id="KW-0812">Transmembrane</keyword>
<dbReference type="AlphaFoldDB" id="A0A6L9S7G8"/>
<name>A0A6L9S7G8_9ACTN</name>
<organism evidence="4 5">
    <name type="scientific">Phytoactinopolyspora halotolerans</name>
    <dbReference type="NCBI Taxonomy" id="1981512"/>
    <lineage>
        <taxon>Bacteria</taxon>
        <taxon>Bacillati</taxon>
        <taxon>Actinomycetota</taxon>
        <taxon>Actinomycetes</taxon>
        <taxon>Jiangellales</taxon>
        <taxon>Jiangellaceae</taxon>
        <taxon>Phytoactinopolyspora</taxon>
    </lineage>
</organism>
<feature type="domain" description="YoaR-like putative peptidoglycan binding" evidence="3">
    <location>
        <begin position="352"/>
        <end position="420"/>
    </location>
</feature>
<dbReference type="Pfam" id="PF12229">
    <property type="entry name" value="PG_binding_4"/>
    <property type="match status" value="2"/>
</dbReference>
<dbReference type="InterPro" id="IPR007391">
    <property type="entry name" value="Vancomycin_resist_VanW"/>
</dbReference>
<feature type="compositionally biased region" description="Pro residues" evidence="1">
    <location>
        <begin position="1"/>
        <end position="11"/>
    </location>
</feature>
<keyword evidence="2" id="KW-0472">Membrane</keyword>
<evidence type="ECO:0000256" key="1">
    <source>
        <dbReference type="SAM" id="MobiDB-lite"/>
    </source>
</evidence>
<dbReference type="Proteomes" id="UP000475214">
    <property type="component" value="Unassembled WGS sequence"/>
</dbReference>
<evidence type="ECO:0000313" key="4">
    <source>
        <dbReference type="EMBL" id="NEE00522.1"/>
    </source>
</evidence>
<keyword evidence="2" id="KW-1133">Transmembrane helix</keyword>
<protein>
    <recommendedName>
        <fullName evidence="3">YoaR-like putative peptidoglycan binding domain-containing protein</fullName>
    </recommendedName>
</protein>
<sequence>MSNGDVPPPNGRPAANTATGAPTAGAPTAGSLGDAVRPRSASFPPPVAPPPAAQPPAPGANAPSQHPEPATQEIAVPVLDPSGGDTSDGGSGAGDDESDRPRRRGRTVAIVAGVVIAVLVVAYGVIYLMFGGKLAQNATVAGIDVGGLTPAEAEAKLEAELPAVVDDPIRVQLGETESAYDVVPSEAGMQIDVPATVGAVPGGSANPISLMQALFGGDEVEPRPVIDTDRLRSTLEGIAEQSNTEPVNGSVAFDGGEVVTSEPQIGTELDVDGAMEVLSGAFYGSDARDMPIGELTVPVDEVQPNVTGDKVEAAVDEFAAPAMSAPVTVVAGDESVQLSPELIGQTLKLTANENGDLQPELNGDKLVELASDELEELGQEGKDASITIQNGEPVVVPAEAGKGIEKGSLGDAVLLALTEEGDSRRAEVELVDVEPELTTEAAEELGVKEVVSEFTTYFPPAEYRDVNIGRAAELIDNTFLEPGDEFSLNGIVGERTEANGFTSGTIINGGRLEDAMGGGVSQVATTTFHAAFQAGLDDVEHWPHSIYFDRYPIAQEATVAWGAKDMRFANDTPYGVLVDTEFTPSAGRDQGVLTVRIWSTEHYKVETSVSERGNFTSPQTIYDNGPNCAAQSGSQGFDITSYRKVWTLDGELVKDEADPWTYNPNHQVICGPDPDEGGGDD</sequence>
<feature type="domain" description="YoaR-like putative peptidoglycan binding" evidence="3">
    <location>
        <begin position="209"/>
        <end position="282"/>
    </location>
</feature>
<feature type="transmembrane region" description="Helical" evidence="2">
    <location>
        <begin position="108"/>
        <end position="130"/>
    </location>
</feature>
<dbReference type="Pfam" id="PF04294">
    <property type="entry name" value="VanW"/>
    <property type="match status" value="1"/>
</dbReference>
<feature type="compositionally biased region" description="Pro residues" evidence="1">
    <location>
        <begin position="43"/>
        <end position="58"/>
    </location>
</feature>
<dbReference type="EMBL" id="JAAGOA010000006">
    <property type="protein sequence ID" value="NEE00522.1"/>
    <property type="molecule type" value="Genomic_DNA"/>
</dbReference>
<dbReference type="InterPro" id="IPR052913">
    <property type="entry name" value="Glycopeptide_resist_protein"/>
</dbReference>
<feature type="compositionally biased region" description="Low complexity" evidence="1">
    <location>
        <begin position="13"/>
        <end position="30"/>
    </location>
</feature>
<dbReference type="PANTHER" id="PTHR35788:SF1">
    <property type="entry name" value="EXPORTED PROTEIN"/>
    <property type="match status" value="1"/>
</dbReference>
<proteinExistence type="predicted"/>
<dbReference type="RefSeq" id="WP_163736425.1">
    <property type="nucleotide sequence ID" value="NZ_JAAGOA010000006.1"/>
</dbReference>
<accession>A0A6L9S7G8</accession>
<reference evidence="4 5" key="1">
    <citation type="submission" date="2020-02" db="EMBL/GenBank/DDBJ databases">
        <authorList>
            <person name="Li X.-J."/>
            <person name="Han X.-M."/>
        </authorList>
    </citation>
    <scope>NUCLEOTIDE SEQUENCE [LARGE SCALE GENOMIC DNA]</scope>
    <source>
        <strain evidence="4 5">CCTCC AB 2017055</strain>
    </source>
</reference>
<keyword evidence="5" id="KW-1185">Reference proteome</keyword>
<evidence type="ECO:0000256" key="2">
    <source>
        <dbReference type="SAM" id="Phobius"/>
    </source>
</evidence>
<gene>
    <name evidence="4" type="ORF">G1H10_10115</name>
</gene>
<evidence type="ECO:0000313" key="5">
    <source>
        <dbReference type="Proteomes" id="UP000475214"/>
    </source>
</evidence>
<evidence type="ECO:0000259" key="3">
    <source>
        <dbReference type="Pfam" id="PF12229"/>
    </source>
</evidence>
<dbReference type="PANTHER" id="PTHR35788">
    <property type="entry name" value="EXPORTED PROTEIN-RELATED"/>
    <property type="match status" value="1"/>
</dbReference>
<feature type="region of interest" description="Disordered" evidence="1">
    <location>
        <begin position="1"/>
        <end position="102"/>
    </location>
</feature>